<protein>
    <recommendedName>
        <fullName evidence="3">Peptidoglycan binding-like domain-containing protein</fullName>
    </recommendedName>
</protein>
<feature type="domain" description="Peptidoglycan binding-like" evidence="3">
    <location>
        <begin position="193"/>
        <end position="247"/>
    </location>
</feature>
<feature type="compositionally biased region" description="Basic residues" evidence="1">
    <location>
        <begin position="52"/>
        <end position="62"/>
    </location>
</feature>
<reference evidence="4 5" key="2">
    <citation type="submission" date="2019-08" db="EMBL/GenBank/DDBJ databases">
        <title>Jejuicoccus antrihumi gen. nov., sp. nov., a new member of the family Dermacoccaceae isolated from a cave.</title>
        <authorList>
            <person name="Schumann P."/>
            <person name="Kim I.S."/>
        </authorList>
    </citation>
    <scope>NUCLEOTIDE SEQUENCE [LARGE SCALE GENOMIC DNA]</scope>
    <source>
        <strain evidence="4 5">C5-26</strain>
    </source>
</reference>
<dbReference type="SUPFAM" id="SSF47090">
    <property type="entry name" value="PGBD-like"/>
    <property type="match status" value="2"/>
</dbReference>
<proteinExistence type="predicted"/>
<dbReference type="InterPro" id="IPR036366">
    <property type="entry name" value="PGBDSf"/>
</dbReference>
<dbReference type="AlphaFoldDB" id="A0A563DRZ3"/>
<evidence type="ECO:0000313" key="4">
    <source>
        <dbReference type="EMBL" id="TWP32712.1"/>
    </source>
</evidence>
<reference evidence="4 5" key="1">
    <citation type="submission" date="2019-05" db="EMBL/GenBank/DDBJ databases">
        <authorList>
            <person name="Lee S.D."/>
        </authorList>
    </citation>
    <scope>NUCLEOTIDE SEQUENCE [LARGE SCALE GENOMIC DNA]</scope>
    <source>
        <strain evidence="4 5">C5-26</strain>
    </source>
</reference>
<dbReference type="EMBL" id="VCQV01000060">
    <property type="protein sequence ID" value="TWP32712.1"/>
    <property type="molecule type" value="Genomic_DNA"/>
</dbReference>
<dbReference type="Gene3D" id="1.10.101.10">
    <property type="entry name" value="PGBD-like superfamily/PGBD"/>
    <property type="match status" value="2"/>
</dbReference>
<dbReference type="Pfam" id="PF01471">
    <property type="entry name" value="PG_binding_1"/>
    <property type="match status" value="1"/>
</dbReference>
<comment type="caution">
    <text evidence="4">The sequence shown here is derived from an EMBL/GenBank/DDBJ whole genome shotgun (WGS) entry which is preliminary data.</text>
</comment>
<accession>A0A563DRZ3</accession>
<dbReference type="Proteomes" id="UP000320244">
    <property type="component" value="Unassembled WGS sequence"/>
</dbReference>
<evidence type="ECO:0000259" key="3">
    <source>
        <dbReference type="Pfam" id="PF01471"/>
    </source>
</evidence>
<dbReference type="OrthoDB" id="5140456at2"/>
<dbReference type="InterPro" id="IPR002477">
    <property type="entry name" value="Peptidoglycan-bd-like"/>
</dbReference>
<dbReference type="Gene3D" id="3.90.70.10">
    <property type="entry name" value="Cysteine proteinases"/>
    <property type="match status" value="1"/>
</dbReference>
<gene>
    <name evidence="4" type="ORF">FGL98_23470</name>
</gene>
<sequence length="508" mass="55126">MDPGWWRVCATGACTSARHPSWVGRGQGEGQRGWHRHSPSHRIRWSPGGRSGRGRGQRHRHQPGGPGVHHCLPCGCRSTVGLDRELCAGADGRQLRHPQGEQQRQYHALYAGHFRRDRGCARLLPPRSWRGPGRSAQHSPRRTADRSMKRRSLLLGGLGAVAAGVLAVPQATAAPNQHPSSFSSISGEDAGPDDVHAVQYLLLRAGITQPVFYPTYTRAVYESVRTFQKARGLTVTGRCDANTLAALCVTVQGGDRSYAVTALDMLLDKHGYRTHTSTLYGTQTDRDVRGLQAGHALPQEAYVDIATWKVLFGPVTSGPMFPMMQEGTGAAQWANCGPTSLCMVLLNRGKIPAQWNGLTADRSAAVQALRYTAMHLANTASRNSRGTEFPDLNRGLSHYGLSSWHGGIASTLAYARAGKSSIAGGNAYALSWNRGSSSYVHGPVSHWVAVLGYDGSRYLVGDPIATPSNDVIHRVTEQELRTYASTNPGWYPGHPTMSPPWQNSVLVR</sequence>
<keyword evidence="2" id="KW-0812">Transmembrane</keyword>
<keyword evidence="5" id="KW-1185">Reference proteome</keyword>
<name>A0A563DRZ3_9MICO</name>
<evidence type="ECO:0000313" key="5">
    <source>
        <dbReference type="Proteomes" id="UP000320244"/>
    </source>
</evidence>
<feature type="region of interest" description="Disordered" evidence="1">
    <location>
        <begin position="123"/>
        <end position="147"/>
    </location>
</feature>
<feature type="region of interest" description="Disordered" evidence="1">
    <location>
        <begin position="21"/>
        <end position="66"/>
    </location>
</feature>
<evidence type="ECO:0000256" key="2">
    <source>
        <dbReference type="SAM" id="Phobius"/>
    </source>
</evidence>
<feature type="transmembrane region" description="Helical" evidence="2">
    <location>
        <begin position="152"/>
        <end position="171"/>
    </location>
</feature>
<dbReference type="InterPro" id="IPR036365">
    <property type="entry name" value="PGBD-like_sf"/>
</dbReference>
<evidence type="ECO:0000256" key="1">
    <source>
        <dbReference type="SAM" id="MobiDB-lite"/>
    </source>
</evidence>
<keyword evidence="2" id="KW-1133">Transmembrane helix</keyword>
<keyword evidence="2" id="KW-0472">Membrane</keyword>
<feature type="compositionally biased region" description="Basic residues" evidence="1">
    <location>
        <begin position="33"/>
        <end position="44"/>
    </location>
</feature>
<organism evidence="4 5">
    <name type="scientific">Leekyejoonella antrihumi</name>
    <dbReference type="NCBI Taxonomy" id="1660198"/>
    <lineage>
        <taxon>Bacteria</taxon>
        <taxon>Bacillati</taxon>
        <taxon>Actinomycetota</taxon>
        <taxon>Actinomycetes</taxon>
        <taxon>Micrococcales</taxon>
        <taxon>Dermacoccaceae</taxon>
        <taxon>Leekyejoonella</taxon>
    </lineage>
</organism>